<keyword evidence="3" id="KW-0234">DNA repair</keyword>
<evidence type="ECO:0000313" key="5">
    <source>
        <dbReference type="Proteomes" id="UP001147747"/>
    </source>
</evidence>
<keyword evidence="5" id="KW-1185">Reference proteome</keyword>
<dbReference type="SUPFAM" id="SSF46966">
    <property type="entry name" value="Spectrin repeat"/>
    <property type="match status" value="1"/>
</dbReference>
<organism evidence="4 5">
    <name type="scientific">Penicillium cosmopolitanum</name>
    <dbReference type="NCBI Taxonomy" id="1131564"/>
    <lineage>
        <taxon>Eukaryota</taxon>
        <taxon>Fungi</taxon>
        <taxon>Dikarya</taxon>
        <taxon>Ascomycota</taxon>
        <taxon>Pezizomycotina</taxon>
        <taxon>Eurotiomycetes</taxon>
        <taxon>Eurotiomycetidae</taxon>
        <taxon>Eurotiales</taxon>
        <taxon>Aspergillaceae</taxon>
        <taxon>Penicillium</taxon>
    </lineage>
</organism>
<proteinExistence type="inferred from homology"/>
<dbReference type="GO" id="GO:0034974">
    <property type="term" value="C:Swi5-Swi2 complex"/>
    <property type="evidence" value="ECO:0007669"/>
    <property type="project" value="TreeGrafter"/>
</dbReference>
<dbReference type="OrthoDB" id="4301956at2759"/>
<dbReference type="InterPro" id="IPR010760">
    <property type="entry name" value="DNA-repair_Swi5"/>
</dbReference>
<dbReference type="PANTHER" id="PTHR28529">
    <property type="entry name" value="DNA REPAIR PROTEIN SWI5 HOMOLOG"/>
    <property type="match status" value="1"/>
</dbReference>
<sequence length="110" mass="12285">MDPKDTDIEMKLTTPSPEVAHAHKQSAKITTLQKSVTTLQSQIDSIQSDLNEIIPKLHNEPDKTVKQHIHLLHSYNEIKDVAQGLMGLLAESRGERIGDVSRSFGMLDKD</sequence>
<evidence type="ECO:0000256" key="3">
    <source>
        <dbReference type="ARBA" id="ARBA00023204"/>
    </source>
</evidence>
<dbReference type="GO" id="GO:0000709">
    <property type="term" value="P:meiotic joint molecule formation"/>
    <property type="evidence" value="ECO:0007669"/>
    <property type="project" value="TreeGrafter"/>
</dbReference>
<dbReference type="GO" id="GO:0032798">
    <property type="term" value="C:Swi5-Sfr1 complex"/>
    <property type="evidence" value="ECO:0007669"/>
    <property type="project" value="TreeGrafter"/>
</dbReference>
<dbReference type="PANTHER" id="PTHR28529:SF2">
    <property type="entry name" value="DNA REPAIR PROTEIN SWI5 HOMOLOG"/>
    <property type="match status" value="1"/>
</dbReference>
<comment type="caution">
    <text evidence="4">The sequence shown here is derived from an EMBL/GenBank/DDBJ whole genome shotgun (WGS) entry which is preliminary data.</text>
</comment>
<evidence type="ECO:0000256" key="2">
    <source>
        <dbReference type="ARBA" id="ARBA00022763"/>
    </source>
</evidence>
<comment type="similarity">
    <text evidence="1">Belongs to the SWI5/SAE3 family.</text>
</comment>
<evidence type="ECO:0000256" key="1">
    <source>
        <dbReference type="ARBA" id="ARBA00008060"/>
    </source>
</evidence>
<reference evidence="4" key="2">
    <citation type="journal article" date="2023" name="IMA Fungus">
        <title>Comparative genomic study of the Penicillium genus elucidates a diverse pangenome and 15 lateral gene transfer events.</title>
        <authorList>
            <person name="Petersen C."/>
            <person name="Sorensen T."/>
            <person name="Nielsen M.R."/>
            <person name="Sondergaard T.E."/>
            <person name="Sorensen J.L."/>
            <person name="Fitzpatrick D.A."/>
            <person name="Frisvad J.C."/>
            <person name="Nielsen K.L."/>
        </authorList>
    </citation>
    <scope>NUCLEOTIDE SEQUENCE</scope>
    <source>
        <strain evidence="4">IBT 29677</strain>
    </source>
</reference>
<keyword evidence="2" id="KW-0227">DNA damage</keyword>
<dbReference type="Proteomes" id="UP001147747">
    <property type="component" value="Unassembled WGS sequence"/>
</dbReference>
<dbReference type="GeneID" id="81364774"/>
<evidence type="ECO:0008006" key="6">
    <source>
        <dbReference type="Google" id="ProtNLM"/>
    </source>
</evidence>
<protein>
    <recommendedName>
        <fullName evidence="6">Swi5-domain-containing protein</fullName>
    </recommendedName>
</protein>
<reference evidence="4" key="1">
    <citation type="submission" date="2022-12" db="EMBL/GenBank/DDBJ databases">
        <authorList>
            <person name="Petersen C."/>
        </authorList>
    </citation>
    <scope>NUCLEOTIDE SEQUENCE</scope>
    <source>
        <strain evidence="4">IBT 29677</strain>
    </source>
</reference>
<dbReference type="GO" id="GO:0010772">
    <property type="term" value="P:meiotic DNA recombinase assembly involved in reciprocal meiotic recombination"/>
    <property type="evidence" value="ECO:0007669"/>
    <property type="project" value="TreeGrafter"/>
</dbReference>
<dbReference type="EMBL" id="JAPZBU010000003">
    <property type="protein sequence ID" value="KAJ5414530.1"/>
    <property type="molecule type" value="Genomic_DNA"/>
</dbReference>
<name>A0A9X0BEU9_9EURO</name>
<dbReference type="Pfam" id="PF07061">
    <property type="entry name" value="Swi5"/>
    <property type="match status" value="1"/>
</dbReference>
<dbReference type="AlphaFoldDB" id="A0A9X0BEU9"/>
<dbReference type="FunFam" id="1.20.5.170:FF:000056">
    <property type="entry name" value="DNA repair protein SWI5 homolog"/>
    <property type="match status" value="1"/>
</dbReference>
<evidence type="ECO:0000313" key="4">
    <source>
        <dbReference type="EMBL" id="KAJ5414530.1"/>
    </source>
</evidence>
<gene>
    <name evidence="4" type="ORF">N7509_001157</name>
</gene>
<dbReference type="RefSeq" id="XP_056494376.1">
    <property type="nucleotide sequence ID" value="XM_056625794.1"/>
</dbReference>
<accession>A0A9X0BEU9</accession>
<dbReference type="Gene3D" id="1.20.5.170">
    <property type="match status" value="1"/>
</dbReference>